<protein>
    <recommendedName>
        <fullName evidence="3">DUF2947 domain-containing protein</fullName>
    </recommendedName>
</protein>
<dbReference type="EMBL" id="BAABLF010000028">
    <property type="protein sequence ID" value="GAA5194112.1"/>
    <property type="molecule type" value="Genomic_DNA"/>
</dbReference>
<dbReference type="Pfam" id="PF11163">
    <property type="entry name" value="DUF2947"/>
    <property type="match status" value="1"/>
</dbReference>
<evidence type="ECO:0008006" key="3">
    <source>
        <dbReference type="Google" id="ProtNLM"/>
    </source>
</evidence>
<gene>
    <name evidence="1" type="ORF">GCM10025772_26370</name>
</gene>
<evidence type="ECO:0000313" key="2">
    <source>
        <dbReference type="Proteomes" id="UP001501600"/>
    </source>
</evidence>
<dbReference type="Proteomes" id="UP001501600">
    <property type="component" value="Unassembled WGS sequence"/>
</dbReference>
<keyword evidence="2" id="KW-1185">Reference proteome</keyword>
<evidence type="ECO:0000313" key="1">
    <source>
        <dbReference type="EMBL" id="GAA5194112.1"/>
    </source>
</evidence>
<dbReference type="RefSeq" id="WP_345317638.1">
    <property type="nucleotide sequence ID" value="NZ_BAABLF010000028.1"/>
</dbReference>
<reference evidence="2" key="1">
    <citation type="journal article" date="2019" name="Int. J. Syst. Evol. Microbiol.">
        <title>The Global Catalogue of Microorganisms (GCM) 10K type strain sequencing project: providing services to taxonomists for standard genome sequencing and annotation.</title>
        <authorList>
            <consortium name="The Broad Institute Genomics Platform"/>
            <consortium name="The Broad Institute Genome Sequencing Center for Infectious Disease"/>
            <person name="Wu L."/>
            <person name="Ma J."/>
        </authorList>
    </citation>
    <scope>NUCLEOTIDE SEQUENCE [LARGE SCALE GENOMIC DNA]</scope>
    <source>
        <strain evidence="2">JCM 18720</strain>
    </source>
</reference>
<dbReference type="InterPro" id="IPR021334">
    <property type="entry name" value="DUF2947"/>
</dbReference>
<sequence>MKKHNELKDYPYAWVFNRADLAISPEDKAQIRPLTPVYAQQVWHNQVGQQCHDLERVEEEPWLSDDQCWPSQWEWAEAFESDEGPLPQPLHQFLNWDPQTLVFICYDDQHILETRYDVFQRNWKAFLFAADQALVCGRRRHEALWFVDEHKVRLGCRKA</sequence>
<comment type="caution">
    <text evidence="1">The sequence shown here is derived from an EMBL/GenBank/DDBJ whole genome shotgun (WGS) entry which is preliminary data.</text>
</comment>
<organism evidence="1 2">
    <name type="scientific">Ferrimonas gelatinilytica</name>
    <dbReference type="NCBI Taxonomy" id="1255257"/>
    <lineage>
        <taxon>Bacteria</taxon>
        <taxon>Pseudomonadati</taxon>
        <taxon>Pseudomonadota</taxon>
        <taxon>Gammaproteobacteria</taxon>
        <taxon>Alteromonadales</taxon>
        <taxon>Ferrimonadaceae</taxon>
        <taxon>Ferrimonas</taxon>
    </lineage>
</organism>
<name>A0ABP9SC97_9GAMM</name>
<proteinExistence type="predicted"/>
<accession>A0ABP9SC97</accession>